<organism evidence="1 3">
    <name type="scientific">Rotaria magnacalcarata</name>
    <dbReference type="NCBI Taxonomy" id="392030"/>
    <lineage>
        <taxon>Eukaryota</taxon>
        <taxon>Metazoa</taxon>
        <taxon>Spiralia</taxon>
        <taxon>Gnathifera</taxon>
        <taxon>Rotifera</taxon>
        <taxon>Eurotatoria</taxon>
        <taxon>Bdelloidea</taxon>
        <taxon>Philodinida</taxon>
        <taxon>Philodinidae</taxon>
        <taxon>Rotaria</taxon>
    </lineage>
</organism>
<dbReference type="EMBL" id="CAJOBJ010098666">
    <property type="protein sequence ID" value="CAF4576472.1"/>
    <property type="molecule type" value="Genomic_DNA"/>
</dbReference>
<comment type="caution">
    <text evidence="1">The sequence shown here is derived from an EMBL/GenBank/DDBJ whole genome shotgun (WGS) entry which is preliminary data.</text>
</comment>
<proteinExistence type="predicted"/>
<evidence type="ECO:0000313" key="3">
    <source>
        <dbReference type="Proteomes" id="UP000676336"/>
    </source>
</evidence>
<dbReference type="EMBL" id="CAJOBI010085769">
    <property type="protein sequence ID" value="CAF4518182.1"/>
    <property type="molecule type" value="Genomic_DNA"/>
</dbReference>
<reference evidence="1" key="1">
    <citation type="submission" date="2021-02" db="EMBL/GenBank/DDBJ databases">
        <authorList>
            <person name="Nowell W R."/>
        </authorList>
    </citation>
    <scope>NUCLEOTIDE SEQUENCE</scope>
</reference>
<feature type="non-terminal residue" evidence="1">
    <location>
        <position position="1"/>
    </location>
</feature>
<sequence>MVDCLSRASFFEEAQKLIDEFEHNQQSVLP</sequence>
<dbReference type="AlphaFoldDB" id="A0A8S2XVR3"/>
<evidence type="ECO:0000313" key="1">
    <source>
        <dbReference type="EMBL" id="CAF4518182.1"/>
    </source>
</evidence>
<dbReference type="Proteomes" id="UP000676336">
    <property type="component" value="Unassembled WGS sequence"/>
</dbReference>
<accession>A0A8S2XVR3</accession>
<gene>
    <name evidence="2" type="ORF">GIL414_LOCUS37907</name>
    <name evidence="1" type="ORF">SMN809_LOCUS35689</name>
</gene>
<name>A0A8S2XVR3_9BILA</name>
<dbReference type="Proteomes" id="UP000681720">
    <property type="component" value="Unassembled WGS sequence"/>
</dbReference>
<evidence type="ECO:0000313" key="2">
    <source>
        <dbReference type="EMBL" id="CAF4576472.1"/>
    </source>
</evidence>
<protein>
    <submittedName>
        <fullName evidence="1">Uncharacterized protein</fullName>
    </submittedName>
</protein>